<keyword evidence="1" id="KW-0472">Membrane</keyword>
<dbReference type="AlphaFoldDB" id="A0A6G0TT11"/>
<feature type="transmembrane region" description="Helical" evidence="1">
    <location>
        <begin position="159"/>
        <end position="181"/>
    </location>
</feature>
<keyword evidence="1" id="KW-1133">Transmembrane helix</keyword>
<organism evidence="2 3">
    <name type="scientific">Aphis glycines</name>
    <name type="common">Soybean aphid</name>
    <dbReference type="NCBI Taxonomy" id="307491"/>
    <lineage>
        <taxon>Eukaryota</taxon>
        <taxon>Metazoa</taxon>
        <taxon>Ecdysozoa</taxon>
        <taxon>Arthropoda</taxon>
        <taxon>Hexapoda</taxon>
        <taxon>Insecta</taxon>
        <taxon>Pterygota</taxon>
        <taxon>Neoptera</taxon>
        <taxon>Paraneoptera</taxon>
        <taxon>Hemiptera</taxon>
        <taxon>Sternorrhyncha</taxon>
        <taxon>Aphidomorpha</taxon>
        <taxon>Aphidoidea</taxon>
        <taxon>Aphididae</taxon>
        <taxon>Aphidini</taxon>
        <taxon>Aphis</taxon>
        <taxon>Aphis</taxon>
    </lineage>
</organism>
<evidence type="ECO:0000313" key="2">
    <source>
        <dbReference type="EMBL" id="KAE9537295.1"/>
    </source>
</evidence>
<reference evidence="2 3" key="1">
    <citation type="submission" date="2019-08" db="EMBL/GenBank/DDBJ databases">
        <title>The genome of the soybean aphid Biotype 1, its phylome, world population structure and adaptation to the North American continent.</title>
        <authorList>
            <person name="Giordano R."/>
            <person name="Donthu R.K."/>
            <person name="Hernandez A.G."/>
            <person name="Wright C.L."/>
            <person name="Zimin A.V."/>
        </authorList>
    </citation>
    <scope>NUCLEOTIDE SEQUENCE [LARGE SCALE GENOMIC DNA]</scope>
    <source>
        <tissue evidence="2">Whole aphids</tissue>
    </source>
</reference>
<accession>A0A6G0TT11</accession>
<gene>
    <name evidence="2" type="ORF">AGLY_006318</name>
</gene>
<keyword evidence="3" id="KW-1185">Reference proteome</keyword>
<evidence type="ECO:0000256" key="1">
    <source>
        <dbReference type="SAM" id="Phobius"/>
    </source>
</evidence>
<evidence type="ECO:0000313" key="3">
    <source>
        <dbReference type="Proteomes" id="UP000475862"/>
    </source>
</evidence>
<dbReference type="EMBL" id="VYZN01000018">
    <property type="protein sequence ID" value="KAE9537295.1"/>
    <property type="molecule type" value="Genomic_DNA"/>
</dbReference>
<proteinExistence type="predicted"/>
<comment type="caution">
    <text evidence="2">The sequence shown here is derived from an EMBL/GenBank/DDBJ whole genome shotgun (WGS) entry which is preliminary data.</text>
</comment>
<dbReference type="Proteomes" id="UP000475862">
    <property type="component" value="Unassembled WGS sequence"/>
</dbReference>
<keyword evidence="1" id="KW-0812">Transmembrane</keyword>
<name>A0A6G0TT11_APHGL</name>
<protein>
    <submittedName>
        <fullName evidence="2">Uncharacterized protein</fullName>
    </submittedName>
</protein>
<sequence length="223" mass="25801">MNGDQQLPLEVNIEMQIVRAYLIDKVRLDWNYYVGIVLTVVCFTEHERKKYRTKINYVMCQKFKLLSIHLQIMAKKINYNIHYLFQISLRSEMTFMGSSTLKMINHHPVSTIRLIPATHKNIAGKQVKCIGCYYTLDGLYNTSLTFVYTVIISLQSICFGVLFVVLGIIAVSFMALLVHLIRLILPVRGIKVTYSEINCYNKIFATDSTDSLRLKSFFLKSFC</sequence>